<dbReference type="Proteomes" id="UP000012040">
    <property type="component" value="Chromosome"/>
</dbReference>
<evidence type="ECO:0000313" key="4">
    <source>
        <dbReference type="EMBL" id="AGH96576.1"/>
    </source>
</evidence>
<dbReference type="InterPro" id="IPR050072">
    <property type="entry name" value="Peptidase_M20A"/>
</dbReference>
<dbReference type="EMBL" id="CP003537">
    <property type="protein sequence ID" value="AGH96576.1"/>
    <property type="molecule type" value="Genomic_DNA"/>
</dbReference>
<dbReference type="SUPFAM" id="SSF55031">
    <property type="entry name" value="Bacterial exopeptidase dimerisation domain"/>
    <property type="match status" value="1"/>
</dbReference>
<evidence type="ECO:0000313" key="5">
    <source>
        <dbReference type="Proteomes" id="UP000012040"/>
    </source>
</evidence>
<dbReference type="PATRIC" id="fig|1184267.3.peg.2393"/>
<dbReference type="OrthoDB" id="7055905at2"/>
<dbReference type="InterPro" id="IPR002933">
    <property type="entry name" value="Peptidase_M20"/>
</dbReference>
<dbReference type="RefSeq" id="WP_015471066.1">
    <property type="nucleotide sequence ID" value="NC_020813.1"/>
</dbReference>
<dbReference type="Pfam" id="PF01546">
    <property type="entry name" value="Peptidase_M20"/>
    <property type="match status" value="1"/>
</dbReference>
<dbReference type="GO" id="GO:0016787">
    <property type="term" value="F:hydrolase activity"/>
    <property type="evidence" value="ECO:0007669"/>
    <property type="project" value="UniProtKB-KW"/>
</dbReference>
<dbReference type="AlphaFoldDB" id="M4VEW3"/>
<name>M4VEW3_9BACT</name>
<sequence>MSLVEVCRKLISIDSCPTSSTVELVDYLAQLAEQAGLQAEVMHEVQNGITQANIIVRTPDHKVGDREFLLQTHLDTVDPGNFALWKKNDFNPYDAVIEDGKIYGLGAAEVKLDFICKLNALAKMKDKPFNALKPVLVGTFGEETGMQGALKLVRKNKINAKYALIGETSDLKIINAAKGFAVVEVRIPISEEEVAYKQSRELAESTTTQTKVFSGRSAHSSTPHLGDNAIQKMLDFLQKMPENMVLIEVDGGTRFNMIPSQAMVELEMVSHIKNPTLQKLNKIYKVIQEVDVDMRLLVDEEFEPSHSTWSAGIIRTQTDSILLGGSCRILPNVTQEQYELWMKKIQQVCEECGAQFRITDYKRPYRTNDSSVLIKSAQSILEKMGLEPRCVSLASTNEASLFTRLDIECICFGAGVREGNVHTPEEHVKIEDLEKATAFYEQMIERFCL</sequence>
<dbReference type="InterPro" id="IPR036264">
    <property type="entry name" value="Bact_exopeptidase_dim_dom"/>
</dbReference>
<accession>M4VEW3</accession>
<evidence type="ECO:0000256" key="1">
    <source>
        <dbReference type="ARBA" id="ARBA00022723"/>
    </source>
</evidence>
<reference evidence="4 5" key="1">
    <citation type="journal article" date="2013" name="ISME J.">
        <title>By their genes ye shall know them: genomic signatures of predatory bacteria.</title>
        <authorList>
            <person name="Pasternak Z."/>
            <person name="Pietrokovski S."/>
            <person name="Rotem O."/>
            <person name="Gophna U."/>
            <person name="Lurie-Weinberger M.N."/>
            <person name="Jurkevitch E."/>
        </authorList>
    </citation>
    <scope>NUCLEOTIDE SEQUENCE [LARGE SCALE GENOMIC DNA]</scope>
    <source>
        <strain evidence="4 5">JSS</strain>
    </source>
</reference>
<keyword evidence="5" id="KW-1185">Reference proteome</keyword>
<dbReference type="SUPFAM" id="SSF53187">
    <property type="entry name" value="Zn-dependent exopeptidases"/>
    <property type="match status" value="1"/>
</dbReference>
<feature type="domain" description="Peptidase M20 dimerisation" evidence="3">
    <location>
        <begin position="213"/>
        <end position="272"/>
    </location>
</feature>
<dbReference type="STRING" id="1184267.A11Q_2360"/>
<dbReference type="Gene3D" id="3.30.70.360">
    <property type="match status" value="1"/>
</dbReference>
<protein>
    <submittedName>
        <fullName evidence="4">Succinyl-diaminopimelate desuccinylase</fullName>
    </submittedName>
</protein>
<dbReference type="HOGENOM" id="CLU_021802_2_3_7"/>
<dbReference type="Gene3D" id="3.40.630.10">
    <property type="entry name" value="Zn peptidases"/>
    <property type="match status" value="2"/>
</dbReference>
<gene>
    <name evidence="4" type="ORF">A11Q_2360</name>
</gene>
<dbReference type="eggNOG" id="COG0624">
    <property type="taxonomic scope" value="Bacteria"/>
</dbReference>
<evidence type="ECO:0000256" key="2">
    <source>
        <dbReference type="ARBA" id="ARBA00022801"/>
    </source>
</evidence>
<dbReference type="GO" id="GO:0046872">
    <property type="term" value="F:metal ion binding"/>
    <property type="evidence" value="ECO:0007669"/>
    <property type="project" value="UniProtKB-KW"/>
</dbReference>
<evidence type="ECO:0000259" key="3">
    <source>
        <dbReference type="Pfam" id="PF07687"/>
    </source>
</evidence>
<dbReference type="Pfam" id="PF07687">
    <property type="entry name" value="M20_dimer"/>
    <property type="match status" value="1"/>
</dbReference>
<dbReference type="PANTHER" id="PTHR43808">
    <property type="entry name" value="ACETYLORNITHINE DEACETYLASE"/>
    <property type="match status" value="1"/>
</dbReference>
<organism evidence="4 5">
    <name type="scientific">Pseudobdellovibrio exovorus JSS</name>
    <dbReference type="NCBI Taxonomy" id="1184267"/>
    <lineage>
        <taxon>Bacteria</taxon>
        <taxon>Pseudomonadati</taxon>
        <taxon>Bdellovibrionota</taxon>
        <taxon>Bdellovibrionia</taxon>
        <taxon>Bdellovibrionales</taxon>
        <taxon>Pseudobdellovibrionaceae</taxon>
        <taxon>Pseudobdellovibrio</taxon>
    </lineage>
</organism>
<keyword evidence="1" id="KW-0479">Metal-binding</keyword>
<dbReference type="InterPro" id="IPR011650">
    <property type="entry name" value="Peptidase_M20_dimer"/>
</dbReference>
<dbReference type="KEGG" id="bex:A11Q_2360"/>
<keyword evidence="2" id="KW-0378">Hydrolase</keyword>
<proteinExistence type="predicted"/>